<evidence type="ECO:0000256" key="2">
    <source>
        <dbReference type="ARBA" id="ARBA00022475"/>
    </source>
</evidence>
<evidence type="ECO:0000256" key="3">
    <source>
        <dbReference type="ARBA" id="ARBA00022692"/>
    </source>
</evidence>
<protein>
    <submittedName>
        <fullName evidence="8">MFS transporter</fullName>
    </submittedName>
</protein>
<dbReference type="Pfam" id="PF07690">
    <property type="entry name" value="MFS_1"/>
    <property type="match status" value="1"/>
</dbReference>
<evidence type="ECO:0000256" key="5">
    <source>
        <dbReference type="ARBA" id="ARBA00023136"/>
    </source>
</evidence>
<feature type="transmembrane region" description="Helical" evidence="6">
    <location>
        <begin position="87"/>
        <end position="107"/>
    </location>
</feature>
<feature type="domain" description="Major facilitator superfamily (MFS) profile" evidence="7">
    <location>
        <begin position="19"/>
        <end position="403"/>
    </location>
</feature>
<proteinExistence type="predicted"/>
<feature type="transmembrane region" description="Helical" evidence="6">
    <location>
        <begin position="259"/>
        <end position="279"/>
    </location>
</feature>
<gene>
    <name evidence="8" type="ORF">LVJ94_17060</name>
</gene>
<feature type="transmembrane region" description="Helical" evidence="6">
    <location>
        <begin position="315"/>
        <end position="336"/>
    </location>
</feature>
<feature type="transmembrane region" description="Helical" evidence="6">
    <location>
        <begin position="176"/>
        <end position="197"/>
    </location>
</feature>
<feature type="transmembrane region" description="Helical" evidence="6">
    <location>
        <begin position="233"/>
        <end position="253"/>
    </location>
</feature>
<name>A0ABZ2LDB7_9BACT</name>
<evidence type="ECO:0000256" key="4">
    <source>
        <dbReference type="ARBA" id="ARBA00022989"/>
    </source>
</evidence>
<feature type="transmembrane region" description="Helical" evidence="6">
    <location>
        <begin position="356"/>
        <end position="374"/>
    </location>
</feature>
<reference evidence="8" key="1">
    <citation type="submission" date="2021-12" db="EMBL/GenBank/DDBJ databases">
        <title>Discovery of the Pendulisporaceae a myxobacterial family with distinct sporulation behavior and unique specialized metabolism.</title>
        <authorList>
            <person name="Garcia R."/>
            <person name="Popoff A."/>
            <person name="Bader C.D."/>
            <person name="Loehr J."/>
            <person name="Walesch S."/>
            <person name="Walt C."/>
            <person name="Boldt J."/>
            <person name="Bunk B."/>
            <person name="Haeckl F.J.F.P.J."/>
            <person name="Gunesch A.P."/>
            <person name="Birkelbach J."/>
            <person name="Nuebel U."/>
            <person name="Pietschmann T."/>
            <person name="Bach T."/>
            <person name="Mueller R."/>
        </authorList>
    </citation>
    <scope>NUCLEOTIDE SEQUENCE</scope>
    <source>
        <strain evidence="8">MSr11367</strain>
    </source>
</reference>
<dbReference type="RefSeq" id="WP_394838608.1">
    <property type="nucleotide sequence ID" value="NZ_CP089929.1"/>
</dbReference>
<dbReference type="SUPFAM" id="SSF103473">
    <property type="entry name" value="MFS general substrate transporter"/>
    <property type="match status" value="1"/>
</dbReference>
<dbReference type="PANTHER" id="PTHR23513">
    <property type="entry name" value="INTEGRAL MEMBRANE EFFLUX PROTEIN-RELATED"/>
    <property type="match status" value="1"/>
</dbReference>
<comment type="subcellular location">
    <subcellularLocation>
        <location evidence="1">Cell membrane</location>
        <topology evidence="1">Multi-pass membrane protein</topology>
    </subcellularLocation>
</comment>
<dbReference type="Gene3D" id="1.20.1250.20">
    <property type="entry name" value="MFS general substrate transporter like domains"/>
    <property type="match status" value="1"/>
</dbReference>
<evidence type="ECO:0000313" key="9">
    <source>
        <dbReference type="Proteomes" id="UP001374803"/>
    </source>
</evidence>
<feature type="transmembrane region" description="Helical" evidence="6">
    <location>
        <begin position="20"/>
        <end position="43"/>
    </location>
</feature>
<feature type="transmembrane region" description="Helical" evidence="6">
    <location>
        <begin position="113"/>
        <end position="136"/>
    </location>
</feature>
<feature type="transmembrane region" description="Helical" evidence="6">
    <location>
        <begin position="148"/>
        <end position="170"/>
    </location>
</feature>
<organism evidence="8 9">
    <name type="scientific">Pendulispora rubella</name>
    <dbReference type="NCBI Taxonomy" id="2741070"/>
    <lineage>
        <taxon>Bacteria</taxon>
        <taxon>Pseudomonadati</taxon>
        <taxon>Myxococcota</taxon>
        <taxon>Myxococcia</taxon>
        <taxon>Myxococcales</taxon>
        <taxon>Sorangiineae</taxon>
        <taxon>Pendulisporaceae</taxon>
        <taxon>Pendulispora</taxon>
    </lineage>
</organism>
<keyword evidence="4 6" id="KW-1133">Transmembrane helix</keyword>
<dbReference type="InterPro" id="IPR020846">
    <property type="entry name" value="MFS_dom"/>
</dbReference>
<keyword evidence="9" id="KW-1185">Reference proteome</keyword>
<feature type="transmembrane region" description="Helical" evidence="6">
    <location>
        <begin position="55"/>
        <end position="75"/>
    </location>
</feature>
<evidence type="ECO:0000256" key="1">
    <source>
        <dbReference type="ARBA" id="ARBA00004651"/>
    </source>
</evidence>
<dbReference type="InterPro" id="IPR011701">
    <property type="entry name" value="MFS"/>
</dbReference>
<dbReference type="PROSITE" id="PS50850">
    <property type="entry name" value="MFS"/>
    <property type="match status" value="1"/>
</dbReference>
<keyword evidence="3 6" id="KW-0812">Transmembrane</keyword>
<dbReference type="InterPro" id="IPR036259">
    <property type="entry name" value="MFS_trans_sf"/>
</dbReference>
<dbReference type="CDD" id="cd06173">
    <property type="entry name" value="MFS_MefA_like"/>
    <property type="match status" value="1"/>
</dbReference>
<feature type="transmembrane region" description="Helical" evidence="6">
    <location>
        <begin position="291"/>
        <end position="309"/>
    </location>
</feature>
<evidence type="ECO:0000256" key="6">
    <source>
        <dbReference type="SAM" id="Phobius"/>
    </source>
</evidence>
<keyword evidence="2" id="KW-1003">Cell membrane</keyword>
<evidence type="ECO:0000313" key="8">
    <source>
        <dbReference type="EMBL" id="WXB08933.1"/>
    </source>
</evidence>
<sequence>MKEDDLPVPSDGNIWQNRSFLLLFAGEGISALGDAVTMTAIPLMVIQETGSGTQVGIVALLQFIPQVAFCLLAGALADRWNRHRMMLASNVGRALLTMLVPLASILGRPVVPLLYLIAVPLGLLGAMFAAGYQAALPSLVRKEQLGTAAGYVNASVTLGYIMGPAIAGALAHTLGAGTTMAIDAATFLVSVTLLTFLRVPAHPGHSKPGIIGDLWEGVAFTFRQPSMRVLTSLVLLESVASAPLVTAITVHVVRHGMSSAVLGTILSAGGLGAASGYALGGKLAHGRAKAVLLGSLAGAGIVNLFIGHFTSPLPLIAGVFLSSALNASFLSVNLALRLPLIPDELQGRAGSTMQTFAMAAMGIGTLVGGALIDWTSGASAIRASGAACLLVGCVFVRAKPYPEVPA</sequence>
<dbReference type="Proteomes" id="UP001374803">
    <property type="component" value="Chromosome"/>
</dbReference>
<dbReference type="PANTHER" id="PTHR23513:SF6">
    <property type="entry name" value="MAJOR FACILITATOR SUPERFAMILY ASSOCIATED DOMAIN-CONTAINING PROTEIN"/>
    <property type="match status" value="1"/>
</dbReference>
<dbReference type="EMBL" id="CP089983">
    <property type="protein sequence ID" value="WXB08933.1"/>
    <property type="molecule type" value="Genomic_DNA"/>
</dbReference>
<accession>A0ABZ2LDB7</accession>
<keyword evidence="5 6" id="KW-0472">Membrane</keyword>
<evidence type="ECO:0000259" key="7">
    <source>
        <dbReference type="PROSITE" id="PS50850"/>
    </source>
</evidence>